<sequence length="294" mass="32771">MKPSQFVESGTVRLAVYTWGKRPTSRSPRPTVVLVHGYPDSAEGWAQVAEYLAKDAYVVAYDVRGAGQSSAPKGSKPYALEHLVGDLTAVIDTVSPMQPVHLVGHDWGGLQGWEAVQSKALKYRIASYNALAPALDHVGLWFQSRMRSGSPRQVVEAAHQLLGSSYMAAFQLPLLPELTWRYGLAHQWPRFLNLLEGIKTKPRPSQAADGRFGLGLYRANLIPKLMKPEPRRVDIPVQLLIMERDRFVPERLFTGVENWAPNTLRTHIDAGHWAPLSHPEPLAQAIGDFIQNHH</sequence>
<gene>
    <name evidence="3" type="ORF">OLMES_0492</name>
</gene>
<protein>
    <submittedName>
        <fullName evidence="3">Short chain dehydrogenase domain protein</fullName>
    </submittedName>
</protein>
<dbReference type="GO" id="GO:0016787">
    <property type="term" value="F:hydrolase activity"/>
    <property type="evidence" value="ECO:0007669"/>
    <property type="project" value="UniProtKB-KW"/>
</dbReference>
<dbReference type="PANTHER" id="PTHR43329">
    <property type="entry name" value="EPOXIDE HYDROLASE"/>
    <property type="match status" value="1"/>
</dbReference>
<organism evidence="3 4">
    <name type="scientific">Oleiphilus messinensis</name>
    <dbReference type="NCBI Taxonomy" id="141451"/>
    <lineage>
        <taxon>Bacteria</taxon>
        <taxon>Pseudomonadati</taxon>
        <taxon>Pseudomonadota</taxon>
        <taxon>Gammaproteobacteria</taxon>
        <taxon>Oceanospirillales</taxon>
        <taxon>Oleiphilaceae</taxon>
        <taxon>Oleiphilus</taxon>
    </lineage>
</organism>
<dbReference type="EMBL" id="CP021425">
    <property type="protein sequence ID" value="ARU54595.1"/>
    <property type="molecule type" value="Genomic_DNA"/>
</dbReference>
<dbReference type="PRINTS" id="PR00412">
    <property type="entry name" value="EPOXHYDRLASE"/>
</dbReference>
<evidence type="ECO:0000313" key="3">
    <source>
        <dbReference type="EMBL" id="ARU54595.1"/>
    </source>
</evidence>
<evidence type="ECO:0000256" key="1">
    <source>
        <dbReference type="ARBA" id="ARBA00022801"/>
    </source>
</evidence>
<evidence type="ECO:0000259" key="2">
    <source>
        <dbReference type="Pfam" id="PF00561"/>
    </source>
</evidence>
<dbReference type="Pfam" id="PF00561">
    <property type="entry name" value="Abhydrolase_1"/>
    <property type="match status" value="1"/>
</dbReference>
<dbReference type="InterPro" id="IPR000639">
    <property type="entry name" value="Epox_hydrolase-like"/>
</dbReference>
<name>A0A1Y0I4Y2_9GAMM</name>
<reference evidence="3 4" key="1">
    <citation type="submission" date="2017-05" db="EMBL/GenBank/DDBJ databases">
        <title>Genomic insights into alkan degradation activity of Oleiphilus messinensis.</title>
        <authorList>
            <person name="Kozyavkin S.A."/>
            <person name="Slesarev A.I."/>
            <person name="Golyshin P.N."/>
            <person name="Korzhenkov A."/>
            <person name="Golyshina O.N."/>
            <person name="Toshchakov S.V."/>
        </authorList>
    </citation>
    <scope>NUCLEOTIDE SEQUENCE [LARGE SCALE GENOMIC DNA]</scope>
    <source>
        <strain evidence="3 4">ME102</strain>
    </source>
</reference>
<feature type="domain" description="AB hydrolase-1" evidence="2">
    <location>
        <begin position="30"/>
        <end position="279"/>
    </location>
</feature>
<evidence type="ECO:0000313" key="4">
    <source>
        <dbReference type="Proteomes" id="UP000196027"/>
    </source>
</evidence>
<dbReference type="AlphaFoldDB" id="A0A1Y0I4Y2"/>
<dbReference type="InterPro" id="IPR029058">
    <property type="entry name" value="AB_hydrolase_fold"/>
</dbReference>
<dbReference type="SUPFAM" id="SSF53474">
    <property type="entry name" value="alpha/beta-Hydrolases"/>
    <property type="match status" value="1"/>
</dbReference>
<dbReference type="KEGG" id="ome:OLMES_0492"/>
<dbReference type="RefSeq" id="WP_087459775.1">
    <property type="nucleotide sequence ID" value="NZ_CP021425.1"/>
</dbReference>
<keyword evidence="4" id="KW-1185">Reference proteome</keyword>
<dbReference type="OrthoDB" id="9780765at2"/>
<dbReference type="Gene3D" id="3.40.50.1820">
    <property type="entry name" value="alpha/beta hydrolase"/>
    <property type="match status" value="1"/>
</dbReference>
<accession>A0A1Y0I4Y2</accession>
<dbReference type="Proteomes" id="UP000196027">
    <property type="component" value="Chromosome"/>
</dbReference>
<dbReference type="InterPro" id="IPR000073">
    <property type="entry name" value="AB_hydrolase_1"/>
</dbReference>
<proteinExistence type="predicted"/>
<keyword evidence="1" id="KW-0378">Hydrolase</keyword>